<organism evidence="2 3">
    <name type="scientific">Mariprofundus erugo</name>
    <dbReference type="NCBI Taxonomy" id="2528639"/>
    <lineage>
        <taxon>Bacteria</taxon>
        <taxon>Pseudomonadati</taxon>
        <taxon>Pseudomonadota</taxon>
        <taxon>Candidatius Mariprofundia</taxon>
        <taxon>Mariprofundales</taxon>
        <taxon>Mariprofundaceae</taxon>
        <taxon>Mariprofundus</taxon>
    </lineage>
</organism>
<dbReference type="OrthoDB" id="5298508at2"/>
<dbReference type="Proteomes" id="UP000306585">
    <property type="component" value="Unassembled WGS sequence"/>
</dbReference>
<proteinExistence type="predicted"/>
<dbReference type="RefSeq" id="WP_138238230.1">
    <property type="nucleotide sequence ID" value="NZ_VBRY01000002.1"/>
</dbReference>
<reference evidence="2 3" key="1">
    <citation type="journal article" date="2019" name="Appl. Environ. Microbiol.">
        <title>Environmental Evidence and Genomic Insight of Iron-oxidizing Bacteria Preference Towards More Corrosion Resistant Stainless Steel at Higher Salinities.</title>
        <authorList>
            <person name="Garrison C.E."/>
            <person name="Price K.A."/>
            <person name="Field E.K."/>
        </authorList>
    </citation>
    <scope>NUCLEOTIDE SEQUENCE [LARGE SCALE GENOMIC DNA]</scope>
    <source>
        <strain evidence="2 3">P3</strain>
    </source>
</reference>
<comment type="caution">
    <text evidence="2">The sequence shown here is derived from an EMBL/GenBank/DDBJ whole genome shotgun (WGS) entry which is preliminary data.</text>
</comment>
<accession>A0A5R9GRS5</accession>
<dbReference type="Gene3D" id="2.40.10.220">
    <property type="entry name" value="predicted glycosyltransferase like domains"/>
    <property type="match status" value="1"/>
</dbReference>
<protein>
    <submittedName>
        <fullName evidence="2">PilZ domain-containing protein</fullName>
    </submittedName>
</protein>
<evidence type="ECO:0000259" key="1">
    <source>
        <dbReference type="Pfam" id="PF07238"/>
    </source>
</evidence>
<dbReference type="Pfam" id="PF07238">
    <property type="entry name" value="PilZ"/>
    <property type="match status" value="1"/>
</dbReference>
<gene>
    <name evidence="2" type="ORF">FEF65_02575</name>
</gene>
<dbReference type="InterPro" id="IPR009875">
    <property type="entry name" value="PilZ_domain"/>
</dbReference>
<dbReference type="SUPFAM" id="SSF141371">
    <property type="entry name" value="PilZ domain-like"/>
    <property type="match status" value="1"/>
</dbReference>
<dbReference type="GO" id="GO:0035438">
    <property type="term" value="F:cyclic-di-GMP binding"/>
    <property type="evidence" value="ECO:0007669"/>
    <property type="project" value="InterPro"/>
</dbReference>
<dbReference type="AlphaFoldDB" id="A0A5R9GRS5"/>
<name>A0A5R9GRS5_9PROT</name>
<evidence type="ECO:0000313" key="3">
    <source>
        <dbReference type="Proteomes" id="UP000306585"/>
    </source>
</evidence>
<feature type="domain" description="PilZ" evidence="1">
    <location>
        <begin position="6"/>
        <end position="103"/>
    </location>
</feature>
<evidence type="ECO:0000313" key="2">
    <source>
        <dbReference type="EMBL" id="TLS68610.1"/>
    </source>
</evidence>
<dbReference type="EMBL" id="VBRY01000002">
    <property type="protein sequence ID" value="TLS68610.1"/>
    <property type="molecule type" value="Genomic_DNA"/>
</dbReference>
<sequence>MKSHDNRRNYSRSRVSVGATLTPEGEEPFGVEVADLSMTGVFLRCTAGLPVGCKCTISILFGHFMHELPIVATARVVRVVDGGMALRFDSVRLESSVELQQLVVEHADDPEQARLECSKGGGWIFRP</sequence>
<keyword evidence="3" id="KW-1185">Reference proteome</keyword>